<dbReference type="EMBL" id="KK914285">
    <property type="protein sequence ID" value="KDP42977.1"/>
    <property type="molecule type" value="Genomic_DNA"/>
</dbReference>
<evidence type="ECO:0000313" key="1">
    <source>
        <dbReference type="EMBL" id="KDP42977.1"/>
    </source>
</evidence>
<accession>A0A067L3H0</accession>
<reference evidence="1 2" key="1">
    <citation type="journal article" date="2014" name="PLoS ONE">
        <title>Global Analysis of Gene Expression Profiles in Physic Nut (Jatropha curcas L.) Seedlings Exposed to Salt Stress.</title>
        <authorList>
            <person name="Zhang L."/>
            <person name="Zhang C."/>
            <person name="Wu P."/>
            <person name="Chen Y."/>
            <person name="Li M."/>
            <person name="Jiang H."/>
            <person name="Wu G."/>
        </authorList>
    </citation>
    <scope>NUCLEOTIDE SEQUENCE [LARGE SCALE GENOMIC DNA]</scope>
    <source>
        <strain evidence="2">cv. GZQX0401</strain>
        <tissue evidence="1">Young leaves</tissue>
    </source>
</reference>
<dbReference type="Proteomes" id="UP000027138">
    <property type="component" value="Unassembled WGS sequence"/>
</dbReference>
<name>A0A067L3H0_JATCU</name>
<organism evidence="1 2">
    <name type="scientific">Jatropha curcas</name>
    <name type="common">Barbados nut</name>
    <dbReference type="NCBI Taxonomy" id="180498"/>
    <lineage>
        <taxon>Eukaryota</taxon>
        <taxon>Viridiplantae</taxon>
        <taxon>Streptophyta</taxon>
        <taxon>Embryophyta</taxon>
        <taxon>Tracheophyta</taxon>
        <taxon>Spermatophyta</taxon>
        <taxon>Magnoliopsida</taxon>
        <taxon>eudicotyledons</taxon>
        <taxon>Gunneridae</taxon>
        <taxon>Pentapetalae</taxon>
        <taxon>rosids</taxon>
        <taxon>fabids</taxon>
        <taxon>Malpighiales</taxon>
        <taxon>Euphorbiaceae</taxon>
        <taxon>Crotonoideae</taxon>
        <taxon>Jatropheae</taxon>
        <taxon>Jatropha</taxon>
    </lineage>
</organism>
<evidence type="ECO:0000313" key="2">
    <source>
        <dbReference type="Proteomes" id="UP000027138"/>
    </source>
</evidence>
<protein>
    <submittedName>
        <fullName evidence="1">Uncharacterized protein</fullName>
    </submittedName>
</protein>
<dbReference type="AlphaFoldDB" id="A0A067L3H0"/>
<sequence length="118" mass="12948">MCLLEGLTLEDLEVEYRGFSTNDFLSVGDFPSYFASRMQARLPEILEYTQAPPPVQLDPEHATHVPAQRYQEICQRFGFARSYIGFGERETAEASGPLVQLCEPASGRGGATSDEAGG</sequence>
<keyword evidence="2" id="KW-1185">Reference proteome</keyword>
<proteinExistence type="predicted"/>
<gene>
    <name evidence="1" type="ORF">JCGZ_01154</name>
</gene>